<proteinExistence type="predicted"/>
<dbReference type="Proteomes" id="UP000827976">
    <property type="component" value="Chromosome 5"/>
</dbReference>
<evidence type="ECO:0000313" key="1">
    <source>
        <dbReference type="EMBL" id="KAH7683738.1"/>
    </source>
</evidence>
<gene>
    <name evidence="1" type="ORF">IHE45_05G202300</name>
</gene>
<accession>A0ACB7W8I2</accession>
<reference evidence="2" key="1">
    <citation type="journal article" date="2022" name="Nat. Commun.">
        <title>Chromosome evolution and the genetic basis of agronomically important traits in greater yam.</title>
        <authorList>
            <person name="Bredeson J.V."/>
            <person name="Lyons J.B."/>
            <person name="Oniyinde I.O."/>
            <person name="Okereke N.R."/>
            <person name="Kolade O."/>
            <person name="Nnabue I."/>
            <person name="Nwadili C.O."/>
            <person name="Hribova E."/>
            <person name="Parker M."/>
            <person name="Nwogha J."/>
            <person name="Shu S."/>
            <person name="Carlson J."/>
            <person name="Kariba R."/>
            <person name="Muthemba S."/>
            <person name="Knop K."/>
            <person name="Barton G.J."/>
            <person name="Sherwood A.V."/>
            <person name="Lopez-Montes A."/>
            <person name="Asiedu R."/>
            <person name="Jamnadass R."/>
            <person name="Muchugi A."/>
            <person name="Goodstein D."/>
            <person name="Egesi C.N."/>
            <person name="Featherston J."/>
            <person name="Asfaw A."/>
            <person name="Simpson G.G."/>
            <person name="Dolezel J."/>
            <person name="Hendre P.S."/>
            <person name="Van Deynze A."/>
            <person name="Kumar P.L."/>
            <person name="Obidiegwu J.E."/>
            <person name="Bhattacharjee R."/>
            <person name="Rokhsar D.S."/>
        </authorList>
    </citation>
    <scope>NUCLEOTIDE SEQUENCE [LARGE SCALE GENOMIC DNA]</scope>
    <source>
        <strain evidence="2">cv. TDa95/00328</strain>
    </source>
</reference>
<keyword evidence="2" id="KW-1185">Reference proteome</keyword>
<comment type="caution">
    <text evidence="1">The sequence shown here is derived from an EMBL/GenBank/DDBJ whole genome shotgun (WGS) entry which is preliminary data.</text>
</comment>
<evidence type="ECO:0000313" key="2">
    <source>
        <dbReference type="Proteomes" id="UP000827976"/>
    </source>
</evidence>
<name>A0ACB7W8I2_DIOAL</name>
<dbReference type="EMBL" id="CM037015">
    <property type="protein sequence ID" value="KAH7683738.1"/>
    <property type="molecule type" value="Genomic_DNA"/>
</dbReference>
<protein>
    <submittedName>
        <fullName evidence="1">Protein interacting with poly(A)-binding protein</fullName>
    </submittedName>
</protein>
<organism evidence="1 2">
    <name type="scientific">Dioscorea alata</name>
    <name type="common">Purple yam</name>
    <dbReference type="NCBI Taxonomy" id="55571"/>
    <lineage>
        <taxon>Eukaryota</taxon>
        <taxon>Viridiplantae</taxon>
        <taxon>Streptophyta</taxon>
        <taxon>Embryophyta</taxon>
        <taxon>Tracheophyta</taxon>
        <taxon>Spermatophyta</taxon>
        <taxon>Magnoliopsida</taxon>
        <taxon>Liliopsida</taxon>
        <taxon>Dioscoreales</taxon>
        <taxon>Dioscoreaceae</taxon>
        <taxon>Dioscorea</taxon>
    </lineage>
</organism>
<sequence>MNPQQCALPRSSTNGIGRRREMNPRVENKMHGKSASSSFGLANGDKGVSFASPSHDRLIFVMTCLIGQTVEVHLRNGSIISGIFYTSNTEKDFGIILKMARVIKDGSSKGQKPFPDIVKKPQTMIIPARELVQVLAKDVPLSIDAFTNGNARDKLQDLMIDSAISQPHHVEVGRELKPWTPDKDDPECPELEDIFDGTWNRNWDQFETNEALFGVKSTFDEDLYTTKLERGPQMRQLEKEAIRIAREIQEEDTKDLHLAEERGIHCHGDHELDEEIRFSAVRRDIDSCKFVESENTKLDTYNPNKTLKSTIGRSYSDIAKRGITDEARALSTCSSVDEETGSQIPADRALNPSGSGDHLNNCIARNSQSMDDGRLDDVQASDQDKEKGSPNRCAERISHEEAQTLSFNDGQSLSIVEDLSANAAASAPGQENEHSSSEHLDSGKKSDASEPVNLFLQPAGSTSSTSERPGAGSVSSRPGLSPSSSMGSLSSEKSTLNPHAKEFKLNPNAKSFTPSSSFRPQVPASEGSFYYANNVSAVPHLHSLPVGVGMGPSFVGPQPIVYNAQATQMQSPQPFIHPNGPLYGQQMVLGQPRPVMYMPAYPPEMPYKGRNF</sequence>